<keyword evidence="3" id="KW-1185">Reference proteome</keyword>
<dbReference type="RefSeq" id="WP_273639255.1">
    <property type="nucleotide sequence ID" value="NZ_JAQQXP010000001.1"/>
</dbReference>
<sequence length="78" mass="8723">MGFWTAMVVMVAIVAGTIMSTAKHKAKKDDPATNARTDELEKQVEALKARIVTLEKIVTDPSYDLKKQFKDLEDDRVA</sequence>
<evidence type="ECO:0000313" key="3">
    <source>
        <dbReference type="Proteomes" id="UP001218788"/>
    </source>
</evidence>
<protein>
    <submittedName>
        <fullName evidence="2">Uncharacterized protein</fullName>
    </submittedName>
</protein>
<comment type="caution">
    <text evidence="2">The sequence shown here is derived from an EMBL/GenBank/DDBJ whole genome shotgun (WGS) entry which is preliminary data.</text>
</comment>
<accession>A0ABT5L3I6</accession>
<gene>
    <name evidence="2" type="ORF">OIK42_06540</name>
</gene>
<evidence type="ECO:0000313" key="2">
    <source>
        <dbReference type="EMBL" id="MDC8830422.1"/>
    </source>
</evidence>
<dbReference type="EMBL" id="JAQQXP010000001">
    <property type="protein sequence ID" value="MDC8830422.1"/>
    <property type="molecule type" value="Genomic_DNA"/>
</dbReference>
<keyword evidence="1" id="KW-0472">Membrane</keyword>
<proteinExistence type="predicted"/>
<organism evidence="2 3">
    <name type="scientific">Alteromonas gilva</name>
    <dbReference type="NCBI Taxonomy" id="2987522"/>
    <lineage>
        <taxon>Bacteria</taxon>
        <taxon>Pseudomonadati</taxon>
        <taxon>Pseudomonadota</taxon>
        <taxon>Gammaproteobacteria</taxon>
        <taxon>Alteromonadales</taxon>
        <taxon>Alteromonadaceae</taxon>
        <taxon>Alteromonas/Salinimonas group</taxon>
        <taxon>Alteromonas</taxon>
    </lineage>
</organism>
<evidence type="ECO:0000256" key="1">
    <source>
        <dbReference type="SAM" id="Phobius"/>
    </source>
</evidence>
<feature type="transmembrane region" description="Helical" evidence="1">
    <location>
        <begin position="6"/>
        <end position="22"/>
    </location>
</feature>
<keyword evidence="1" id="KW-0812">Transmembrane</keyword>
<keyword evidence="1" id="KW-1133">Transmembrane helix</keyword>
<dbReference type="Proteomes" id="UP001218788">
    <property type="component" value="Unassembled WGS sequence"/>
</dbReference>
<reference evidence="2 3" key="1">
    <citation type="submission" date="2022-10" db="EMBL/GenBank/DDBJ databases">
        <title>Alteromonas sp. chi3 Genome sequencing.</title>
        <authorList>
            <person name="Park S."/>
        </authorList>
    </citation>
    <scope>NUCLEOTIDE SEQUENCE [LARGE SCALE GENOMIC DNA]</scope>
    <source>
        <strain evidence="3">chi3</strain>
    </source>
</reference>
<name>A0ABT5L3I6_9ALTE</name>